<evidence type="ECO:0000313" key="1">
    <source>
        <dbReference type="EMBL" id="GFU52262.1"/>
    </source>
</evidence>
<evidence type="ECO:0000313" key="2">
    <source>
        <dbReference type="Proteomes" id="UP000887013"/>
    </source>
</evidence>
<comment type="caution">
    <text evidence="1">The sequence shown here is derived from an EMBL/GenBank/DDBJ whole genome shotgun (WGS) entry which is preliminary data.</text>
</comment>
<gene>
    <name evidence="1" type="ORF">NPIL_300291</name>
</gene>
<name>A0A8X6R202_NEPPI</name>
<organism evidence="1 2">
    <name type="scientific">Nephila pilipes</name>
    <name type="common">Giant wood spider</name>
    <name type="synonym">Nephila maculata</name>
    <dbReference type="NCBI Taxonomy" id="299642"/>
    <lineage>
        <taxon>Eukaryota</taxon>
        <taxon>Metazoa</taxon>
        <taxon>Ecdysozoa</taxon>
        <taxon>Arthropoda</taxon>
        <taxon>Chelicerata</taxon>
        <taxon>Arachnida</taxon>
        <taxon>Araneae</taxon>
        <taxon>Araneomorphae</taxon>
        <taxon>Entelegynae</taxon>
        <taxon>Araneoidea</taxon>
        <taxon>Nephilidae</taxon>
        <taxon>Nephila</taxon>
    </lineage>
</organism>
<reference evidence="1" key="1">
    <citation type="submission" date="2020-08" db="EMBL/GenBank/DDBJ databases">
        <title>Multicomponent nature underlies the extraordinary mechanical properties of spider dragline silk.</title>
        <authorList>
            <person name="Kono N."/>
            <person name="Nakamura H."/>
            <person name="Mori M."/>
            <person name="Yoshida Y."/>
            <person name="Ohtoshi R."/>
            <person name="Malay A.D."/>
            <person name="Moran D.A.P."/>
            <person name="Tomita M."/>
            <person name="Numata K."/>
            <person name="Arakawa K."/>
        </authorList>
    </citation>
    <scope>NUCLEOTIDE SEQUENCE</scope>
</reference>
<keyword evidence="2" id="KW-1185">Reference proteome</keyword>
<sequence length="188" mass="21118">MVDATALAFEVYVYVLWWITFGSDFPSFGEIMCYAIVVELVQMYWLLEFPTGEILNEGDSNEFQENPVDDDVPVASSSAFLELYQSLDLKQRLSPERTVAILDPLKQTKGFMVPTVHSEAVCSFCQAIDLRAKLAPVENRVVLNPPKVSIKDTVTPVVHSEMVYKNCLALNLKANLARQKEGRKAKGR</sequence>
<proteinExistence type="predicted"/>
<accession>A0A8X6R202</accession>
<dbReference type="AlphaFoldDB" id="A0A8X6R202"/>
<dbReference type="Proteomes" id="UP000887013">
    <property type="component" value="Unassembled WGS sequence"/>
</dbReference>
<protein>
    <submittedName>
        <fullName evidence="1">Uncharacterized protein</fullName>
    </submittedName>
</protein>
<dbReference type="EMBL" id="BMAW01038474">
    <property type="protein sequence ID" value="GFU52262.1"/>
    <property type="molecule type" value="Genomic_DNA"/>
</dbReference>